<dbReference type="RefSeq" id="XP_060298078.1">
    <property type="nucleotide sequence ID" value="XM_060441600.1"/>
</dbReference>
<dbReference type="Pfam" id="PF09507">
    <property type="entry name" value="CDC27"/>
    <property type="match status" value="1"/>
</dbReference>
<feature type="compositionally biased region" description="Low complexity" evidence="5">
    <location>
        <begin position="421"/>
        <end position="434"/>
    </location>
</feature>
<name>A0AA40AUC3_9PEZI</name>
<comment type="caution">
    <text evidence="6">The sequence shown here is derived from an EMBL/GenBank/DDBJ whole genome shotgun (WGS) entry which is preliminary data.</text>
</comment>
<feature type="compositionally biased region" description="Basic and acidic residues" evidence="5">
    <location>
        <begin position="322"/>
        <end position="332"/>
    </location>
</feature>
<organism evidence="6 7">
    <name type="scientific">Lasiosphaeria miniovina</name>
    <dbReference type="NCBI Taxonomy" id="1954250"/>
    <lineage>
        <taxon>Eukaryota</taxon>
        <taxon>Fungi</taxon>
        <taxon>Dikarya</taxon>
        <taxon>Ascomycota</taxon>
        <taxon>Pezizomycotina</taxon>
        <taxon>Sordariomycetes</taxon>
        <taxon>Sordariomycetidae</taxon>
        <taxon>Sordariales</taxon>
        <taxon>Lasiosphaeriaceae</taxon>
        <taxon>Lasiosphaeria</taxon>
    </lineage>
</organism>
<evidence type="ECO:0000256" key="3">
    <source>
        <dbReference type="ARBA" id="ARBA00022705"/>
    </source>
</evidence>
<dbReference type="GO" id="GO:0043625">
    <property type="term" value="C:delta DNA polymerase complex"/>
    <property type="evidence" value="ECO:0007669"/>
    <property type="project" value="InterPro"/>
</dbReference>
<dbReference type="InterPro" id="IPR019038">
    <property type="entry name" value="POLD3"/>
</dbReference>
<keyword evidence="3" id="KW-0235">DNA replication</keyword>
<dbReference type="InterPro" id="IPR041913">
    <property type="entry name" value="POLD3_sf"/>
</dbReference>
<comment type="subcellular location">
    <subcellularLocation>
        <location evidence="1">Nucleus</location>
    </subcellularLocation>
</comment>
<evidence type="ECO:0000313" key="7">
    <source>
        <dbReference type="Proteomes" id="UP001172101"/>
    </source>
</evidence>
<dbReference type="EMBL" id="JAUIRO010000003">
    <property type="protein sequence ID" value="KAK0722154.1"/>
    <property type="molecule type" value="Genomic_DNA"/>
</dbReference>
<keyword evidence="4" id="KW-0539">Nucleus</keyword>
<evidence type="ECO:0000256" key="2">
    <source>
        <dbReference type="ARBA" id="ARBA00017589"/>
    </source>
</evidence>
<feature type="compositionally biased region" description="Basic and acidic residues" evidence="5">
    <location>
        <begin position="195"/>
        <end position="204"/>
    </location>
</feature>
<feature type="compositionally biased region" description="Polar residues" evidence="5">
    <location>
        <begin position="280"/>
        <end position="295"/>
    </location>
</feature>
<feature type="compositionally biased region" description="Basic residues" evidence="5">
    <location>
        <begin position="377"/>
        <end position="389"/>
    </location>
</feature>
<feature type="compositionally biased region" description="Low complexity" evidence="5">
    <location>
        <begin position="205"/>
        <end position="218"/>
    </location>
</feature>
<dbReference type="PANTHER" id="PTHR17598:SF13">
    <property type="entry name" value="DNA POLYMERASE DELTA SUBUNIT 3"/>
    <property type="match status" value="1"/>
</dbReference>
<gene>
    <name evidence="6" type="ORF">B0T26DRAFT_701564</name>
</gene>
<protein>
    <recommendedName>
        <fullName evidence="2">DNA polymerase delta subunit 3</fullName>
    </recommendedName>
</protein>
<evidence type="ECO:0000256" key="4">
    <source>
        <dbReference type="ARBA" id="ARBA00023242"/>
    </source>
</evidence>
<dbReference type="GO" id="GO:0006271">
    <property type="term" value="P:DNA strand elongation involved in DNA replication"/>
    <property type="evidence" value="ECO:0007669"/>
    <property type="project" value="TreeGrafter"/>
</dbReference>
<feature type="compositionally biased region" description="Low complexity" evidence="5">
    <location>
        <begin position="180"/>
        <end position="194"/>
    </location>
</feature>
<reference evidence="6" key="1">
    <citation type="submission" date="2023-06" db="EMBL/GenBank/DDBJ databases">
        <title>Genome-scale phylogeny and comparative genomics of the fungal order Sordariales.</title>
        <authorList>
            <consortium name="Lawrence Berkeley National Laboratory"/>
            <person name="Hensen N."/>
            <person name="Bonometti L."/>
            <person name="Westerberg I."/>
            <person name="Brannstrom I.O."/>
            <person name="Guillou S."/>
            <person name="Cros-Aarteil S."/>
            <person name="Calhoun S."/>
            <person name="Haridas S."/>
            <person name="Kuo A."/>
            <person name="Mondo S."/>
            <person name="Pangilinan J."/>
            <person name="Riley R."/>
            <person name="LaButti K."/>
            <person name="Andreopoulos B."/>
            <person name="Lipzen A."/>
            <person name="Chen C."/>
            <person name="Yanf M."/>
            <person name="Daum C."/>
            <person name="Ng V."/>
            <person name="Clum A."/>
            <person name="Steindorff A."/>
            <person name="Ohm R."/>
            <person name="Martin F."/>
            <person name="Silar P."/>
            <person name="Natvig D."/>
            <person name="Lalanne C."/>
            <person name="Gautier V."/>
            <person name="Ament-velasquez S.L."/>
            <person name="Kruys A."/>
            <person name="Hutchinson M.I."/>
            <person name="Powell A.J."/>
            <person name="Barry K."/>
            <person name="Miller A.N."/>
            <person name="Grigoriev I.V."/>
            <person name="Debuchy R."/>
            <person name="Gladieux P."/>
            <person name="Thoren M.H."/>
            <person name="Johannesson H."/>
        </authorList>
    </citation>
    <scope>NUCLEOTIDE SEQUENCE</scope>
    <source>
        <strain evidence="6">SMH2392-1A</strain>
    </source>
</reference>
<dbReference type="GO" id="GO:1904161">
    <property type="term" value="P:DNA synthesis involved in UV-damage excision repair"/>
    <property type="evidence" value="ECO:0007669"/>
    <property type="project" value="TreeGrafter"/>
</dbReference>
<feature type="region of interest" description="Disordered" evidence="5">
    <location>
        <begin position="180"/>
        <end position="393"/>
    </location>
</feature>
<feature type="region of interest" description="Disordered" evidence="5">
    <location>
        <begin position="410"/>
        <end position="455"/>
    </location>
</feature>
<dbReference type="GO" id="GO:0003887">
    <property type="term" value="F:DNA-directed DNA polymerase activity"/>
    <property type="evidence" value="ECO:0007669"/>
    <property type="project" value="TreeGrafter"/>
</dbReference>
<dbReference type="AlphaFoldDB" id="A0AA40AUC3"/>
<dbReference type="PANTHER" id="PTHR17598">
    <property type="entry name" value="DNA POLYMERASE DELTA SUBUNIT 3"/>
    <property type="match status" value="1"/>
</dbReference>
<dbReference type="Gene3D" id="3.90.1030.20">
    <property type="entry name" value="DNA polymerase delta, p66 (Cdc27) subunit, wHTH domain"/>
    <property type="match status" value="1"/>
</dbReference>
<proteinExistence type="predicted"/>
<feature type="compositionally biased region" description="Low complexity" evidence="5">
    <location>
        <begin position="233"/>
        <end position="255"/>
    </location>
</feature>
<dbReference type="GO" id="GO:0006297">
    <property type="term" value="P:nucleotide-excision repair, DNA gap filling"/>
    <property type="evidence" value="ECO:0007669"/>
    <property type="project" value="TreeGrafter"/>
</dbReference>
<keyword evidence="7" id="KW-1185">Reference proteome</keyword>
<feature type="compositionally biased region" description="Acidic residues" evidence="5">
    <location>
        <begin position="333"/>
        <end position="359"/>
    </location>
</feature>
<evidence type="ECO:0000256" key="1">
    <source>
        <dbReference type="ARBA" id="ARBA00004123"/>
    </source>
</evidence>
<dbReference type="GeneID" id="85324870"/>
<sequence>MDDYKKFLTENVVAEDKVITYRLLSRVLKVNVNVAKQMLYDFHKTQNEKRPGVVHATYLVYGIKASTGAVSQSQNGADGDVEMASSMPDVESLAEVVPTFTLSLIPEEQLKDALADFEDVSSIHVYSVGPHPTKDMALLADVAQEVLTLNGADERKASGTIANSHVRQRERKGGASVAAAVAAKPSVKPSVKPALKQEAKKESKPSFFKPAPSSTSTSPPEPAPPKVKEEAKPAQQSAETEKAAPSAPAKKPTPALKRGGSGGIMQAFSKTATKVKKEATSQPAAPSADGSSVQPLSDDGEDDSEMPLPKHRNVTEMSQSKKMREEELRRMMEDDDEEEEQDEEEKAASEDEPMEEPPVELEPPKEEPEVVTASSGGRRRGKRKIMRKKQIMDDDGYLVTIQEPGWESFSEDEIAAKPKPKVASSAAAPAPAAAKGKKSEPKGSQGNIMSFFSKK</sequence>
<dbReference type="Proteomes" id="UP001172101">
    <property type="component" value="Unassembled WGS sequence"/>
</dbReference>
<feature type="compositionally biased region" description="Polar residues" evidence="5">
    <location>
        <begin position="445"/>
        <end position="455"/>
    </location>
</feature>
<evidence type="ECO:0000256" key="5">
    <source>
        <dbReference type="SAM" id="MobiDB-lite"/>
    </source>
</evidence>
<accession>A0AA40AUC3</accession>
<evidence type="ECO:0000313" key="6">
    <source>
        <dbReference type="EMBL" id="KAK0722154.1"/>
    </source>
</evidence>